<evidence type="ECO:0000256" key="1">
    <source>
        <dbReference type="ARBA" id="ARBA00004123"/>
    </source>
</evidence>
<dbReference type="GO" id="GO:0005634">
    <property type="term" value="C:nucleus"/>
    <property type="evidence" value="ECO:0007669"/>
    <property type="project" value="UniProtKB-SubCell"/>
</dbReference>
<evidence type="ECO:0000256" key="4">
    <source>
        <dbReference type="SAM" id="MobiDB-lite"/>
    </source>
</evidence>
<feature type="compositionally biased region" description="Basic and acidic residues" evidence="4">
    <location>
        <begin position="2138"/>
        <end position="2161"/>
    </location>
</feature>
<dbReference type="PANTHER" id="PTHR15502:SF7">
    <property type="entry name" value="CALCINEURIN-BINDING PROTEIN CABIN-1"/>
    <property type="match status" value="1"/>
</dbReference>
<organism evidence="5 6">
    <name type="scientific">Pichia kudriavzevii</name>
    <name type="common">Yeast</name>
    <name type="synonym">Issatchenkia orientalis</name>
    <dbReference type="NCBI Taxonomy" id="4909"/>
    <lineage>
        <taxon>Eukaryota</taxon>
        <taxon>Fungi</taxon>
        <taxon>Dikarya</taxon>
        <taxon>Ascomycota</taxon>
        <taxon>Saccharomycotina</taxon>
        <taxon>Pichiomycetes</taxon>
        <taxon>Pichiales</taxon>
        <taxon>Pichiaceae</taxon>
        <taxon>Pichia</taxon>
    </lineage>
</organism>
<feature type="region of interest" description="Disordered" evidence="4">
    <location>
        <begin position="2128"/>
        <end position="2183"/>
    </location>
</feature>
<evidence type="ECO:0008006" key="7">
    <source>
        <dbReference type="Google" id="ProtNLM"/>
    </source>
</evidence>
<gene>
    <name evidence="5" type="ORF">CAS74_002460</name>
</gene>
<dbReference type="Proteomes" id="UP000195871">
    <property type="component" value="Unassembled WGS sequence"/>
</dbReference>
<dbReference type="VEuPathDB" id="FungiDB:C5L36_0D04790"/>
<comment type="similarity">
    <text evidence="2">Belongs to the HIR3 family.</text>
</comment>
<feature type="region of interest" description="Disordered" evidence="4">
    <location>
        <begin position="150"/>
        <end position="232"/>
    </location>
</feature>
<feature type="compositionally biased region" description="Low complexity" evidence="4">
    <location>
        <begin position="182"/>
        <end position="232"/>
    </location>
</feature>
<feature type="compositionally biased region" description="Acidic residues" evidence="4">
    <location>
        <begin position="170"/>
        <end position="180"/>
    </location>
</feature>
<evidence type="ECO:0000313" key="5">
    <source>
        <dbReference type="EMBL" id="OUT22715.1"/>
    </source>
</evidence>
<evidence type="ECO:0000256" key="2">
    <source>
        <dbReference type="ARBA" id="ARBA00007335"/>
    </source>
</evidence>
<feature type="compositionally biased region" description="Polar residues" evidence="4">
    <location>
        <begin position="2163"/>
        <end position="2183"/>
    </location>
</feature>
<comment type="caution">
    <text evidence="5">The sequence shown here is derived from an EMBL/GenBank/DDBJ whole genome shotgun (WGS) entry which is preliminary data.</text>
</comment>
<dbReference type="GO" id="GO:0000417">
    <property type="term" value="C:HIR complex"/>
    <property type="evidence" value="ECO:0007669"/>
    <property type="project" value="TreeGrafter"/>
</dbReference>
<name>A0A1Z8JQ45_PICKU</name>
<accession>A0A1Z8JQ45</accession>
<sequence length="2390" mass="272199">MTLKRSLSQKFKSTLEKTKRIVSSSSLSSFDNHSPSVSDSFSFNSTDFSTPLTSTSTTFNDATDFGGLGIQYNKDSISLNRKSSNLDPPTLLYSRKKRSGTMSRSIPNRKQSIDLIDTSTPTNITSSIPTPVSQDDLLSLSCRSNYSFTQNDENFENDTGGLIILPSGPNDDDDIDDDDNNNNHNNNNNNHNNNNNNHNNNNNNHNNNNNNHNNNISGKLNNTNSNDNNKTTIEGSHDILLSAFLSHSAELEKNSSYLDSQSQDRPSILIPSNYSSTTTSYTLNSFAENSAKCNMDLLESHEIIQDDVDSIFTKSNQIDHLDKDLDTRKNDLLADQMALNILQNIDEEDSSFTALNLSDEEVDIEEHTRELQIEVALQTLQRGLEYQKNGDYLNARRKYDELGRIEIIQMVNSTNNPTIDSLKYLCFRNRGMLRLRELIDNSIKTNNGNPKKVNDYGDDDVGISVYGEFLGAMNDLLNAVSFGTPDDKIIIILASLFEHFGYLRLSRLCYELKTFNDDILLINDAKLIDGYLKLLSNLNVHNRVYSKLKNKIERSLFWKNRNEFKSYDWDKLLTLEAWENERCDALKEELVIEVDVNDGIVNIDHLLGEFVGCLPKPKGRGKCYDGYTLTGKTIDKVEFEFHFKNTEPIRSEDTNDSVEKPHSERKIEDLDLPEKNDAVLTASDSGNQVINDTVRFRVLRTKNEDDQNDQLKNSLERLNNFASVTLPSFLKTCNININFPSLVNLILYGDECGIDLMTRKFYSCIKSWDDDFTQCLSVTGDNKKKNNESVREILNINSSKVINHSKYTTADVVSLKPFLDSMNSGGVHFNEIRMHVLEYLFNSKYICFNNMSKASLRNLKSIVDSVSINYFNQMEKSVNIGETIDSRMLNIAVSIFELLVDSFLEQSKEQKLKITKSSNLLQDPYSSENILINRINKWSSIIEDMLITDQTIGKSEVWCRFKWFQLLYLQSCPSHIKTQILTDLLTDLIDVIRSNELYLPYVNFELVPVLSYESISTQHSKLSILQMFDSNDKSNEILENILLGLPNPTLNDDPAKSQLEKFTKLANLQMKLRLWCLLLRFYRIENQIEKYKLAFEKVLNIMTNELHPDSLIKLSPEDQNFTILTIVGFFNYFSTKFIEFADECNFTCFQPTHHQSSSAVLSFIGSLTYCLYSFLMYQKSVQVSRKLSLHTVSVKSYEILMNAISCCLFLACAYYPSALTNRNEEYINDFMSLCHVELGLRHKCMTLNGTFLKFLQLKLLDLDINISCTDFFQVIHCRFGMPVSLDKFDTFDHKCKPKSMTVEDSEQLSQYISKYCYKGKHPAVSPPKSDIKSIIDKIVQTVEPIQETDPASVQNRKIFNNFLKHTSIDMEFIIACFQGDFELDFKTPDGIFASVAKNGMYYLQGIVGLNLVNSRKRNAYLRSSELELIQKTLEKDIQCGCNRFETWVALGQIYSYLVEYDLIWTADKLNSIERKHQTAFTQKKALLCYFNAINTLNKLPNSERSKASAVLPGFWESLGKELYAAWREPMNKRAFHVKPKEDKNDQIIYLASNDIPHNAISKLLDLAFKNAYELNRSSWFDLMYLAKSELMLQYVDVKSKLIVESLLKACTLSLDQSNKEDPILEPHYYLFTIVGKLLKRGIITEADAIQIYKDDDLFVSIFEGEESTDFPIIAKKMLEKMIDYDKKKWQHKPVYKLAKWYHDVEHNNLKAKEEMLKLVNLKANVRALSTIWKPNSERPGKHYIYNSIYTQFLVDILYELGDIYSLSILVKKMRRAGSTMVNLTKTFDAITLRTCSLLKKSLKIEPGYLDNVISKIKFADFLKYSNEYIETLRNTNIFDDNMLLHFYFLSETHNFRKLATGFGATGVIDESFHSIYMLLFMPYLTKRIIAEEFKGLPAKYLLEKSKKFSVDKILKPKQSTPDATNFPEGPEIQLDPITGLLVPVTAKEQTDEEIPPLEEFSKVYQDIIHLPLQDQLSIISYLSFSSLGSDTPAKDKIKVARRDVTPFATKVVNITQSFVDELKERTEDGKSINYGIEGPFTEKDLMNVNVGVSEDWEFNKLTSAHDRSFTAVELSNFNKILDTYGVTTLENPQTNSEVEVEKMRMEGMKQEEANQNGNVVSVYGSKSAQGLSNNSVNHEQESKDSLHKNNEISSLPDHEINDTPISTTPLFPSSAQESGVNTWSAQSGMDVNNPFHSPSKTNAIEGTLLAQNTSVQTTDDLPQSMSVTGNSNAPITKILPEHYNKNADPANNEECSKHCEETKNIITGSPGGSEKLTPSKPVQSKITSFFKLTPSRESDFSSMASDGGRYYFDTDDISHSNAESSEHSMSSSPRRNSRRSVCNPTLFELGKDGVVKEQKDIKTERAKQLAEVITSGDEEENAEQSVIIID</sequence>
<protein>
    <recommendedName>
        <fullName evidence="7">Histone transcription regulator 3</fullName>
    </recommendedName>
</protein>
<reference evidence="5 6" key="1">
    <citation type="submission" date="2017-05" db="EMBL/GenBank/DDBJ databases">
        <title>The Genome Sequence of Candida krusei Ckrusei653.</title>
        <authorList>
            <person name="Cuomo C."/>
            <person name="Forche A."/>
            <person name="Young S."/>
            <person name="Abouelleil A."/>
            <person name="Cao P."/>
            <person name="Chapman S."/>
            <person name="Cusick C."/>
            <person name="Shea T."/>
            <person name="Nusbaum C."/>
            <person name="Birren B."/>
        </authorList>
    </citation>
    <scope>NUCLEOTIDE SEQUENCE [LARGE SCALE GENOMIC DNA]</scope>
    <source>
        <strain evidence="5 6">Ckrusei653</strain>
    </source>
</reference>
<evidence type="ECO:0000313" key="6">
    <source>
        <dbReference type="Proteomes" id="UP000195871"/>
    </source>
</evidence>
<feature type="compositionally biased region" description="Polar residues" evidence="4">
    <location>
        <begin position="2128"/>
        <end position="2137"/>
    </location>
</feature>
<keyword evidence="3" id="KW-0539">Nucleus</keyword>
<dbReference type="EMBL" id="NHMM01000003">
    <property type="protein sequence ID" value="OUT22715.1"/>
    <property type="molecule type" value="Genomic_DNA"/>
</dbReference>
<feature type="compositionally biased region" description="Low complexity" evidence="4">
    <location>
        <begin position="2320"/>
        <end position="2334"/>
    </location>
</feature>
<dbReference type="PANTHER" id="PTHR15502">
    <property type="entry name" value="CALCINEURIN-BINDING PROTEIN CABIN 1-RELATED"/>
    <property type="match status" value="1"/>
</dbReference>
<feature type="region of interest" description="Disordered" evidence="4">
    <location>
        <begin position="88"/>
        <end position="108"/>
    </location>
</feature>
<proteinExistence type="inferred from homology"/>
<comment type="subcellular location">
    <subcellularLocation>
        <location evidence="1">Nucleus</location>
    </subcellularLocation>
</comment>
<feature type="region of interest" description="Disordered" evidence="4">
    <location>
        <begin position="2320"/>
        <end position="2341"/>
    </location>
</feature>
<dbReference type="InterPro" id="IPR033053">
    <property type="entry name" value="Hir3/CABIN1"/>
</dbReference>
<evidence type="ECO:0000256" key="3">
    <source>
        <dbReference type="ARBA" id="ARBA00023242"/>
    </source>
</evidence>
<dbReference type="GO" id="GO:0031491">
    <property type="term" value="F:nucleosome binding"/>
    <property type="evidence" value="ECO:0007669"/>
    <property type="project" value="TreeGrafter"/>
</dbReference>
<dbReference type="VEuPathDB" id="FungiDB:C5L36_0D04780"/>
<dbReference type="GO" id="GO:0006325">
    <property type="term" value="P:chromatin organization"/>
    <property type="evidence" value="ECO:0007669"/>
    <property type="project" value="InterPro"/>
</dbReference>